<comment type="similarity">
    <text evidence="3 7">Belongs to the metallo-beta-lactamase superfamily. Glyoxalase II family.</text>
</comment>
<evidence type="ECO:0000313" key="10">
    <source>
        <dbReference type="Proteomes" id="UP000706333"/>
    </source>
</evidence>
<keyword evidence="10" id="KW-1185">Reference proteome</keyword>
<dbReference type="SMART" id="SM00849">
    <property type="entry name" value="Lactamase_B"/>
    <property type="match status" value="1"/>
</dbReference>
<evidence type="ECO:0000259" key="8">
    <source>
        <dbReference type="SMART" id="SM00849"/>
    </source>
</evidence>
<dbReference type="SUPFAM" id="SSF56281">
    <property type="entry name" value="Metallo-hydrolase/oxidoreductase"/>
    <property type="match status" value="1"/>
</dbReference>
<evidence type="ECO:0000256" key="4">
    <source>
        <dbReference type="ARBA" id="ARBA00022723"/>
    </source>
</evidence>
<dbReference type="InterPro" id="IPR017782">
    <property type="entry name" value="Hydroxyacylglutathione_Hdrlase"/>
</dbReference>
<dbReference type="RefSeq" id="WP_201158188.1">
    <property type="nucleotide sequence ID" value="NZ_NHSD01000303.1"/>
</dbReference>
<keyword evidence="5 7" id="KW-0378">Hydrolase</keyword>
<evidence type="ECO:0000256" key="7">
    <source>
        <dbReference type="HAMAP-Rule" id="MF_01374"/>
    </source>
</evidence>
<sequence length="250" mass="26104">MPLQVVTVPCRTDNFAFLAHDPATGATAVVDVPEAAPILAALADRGWRATDVLLTHHHPDHVEGLAALLAGLEAPVTVTGAAADAHRLPPLDRAVAPGDSVAVGAARGTVLDVSGHTVGHVAFVFDGAAFTGDSLMALGCGRLFEGDAAMMWDSLSRLRALPGDTRILSGHDYLDGNLAFAQSVEPGNTAAAERVARARSTGAEAVHVTLEEERATNPFLRPEALASALGMDGRPAAEVFAELRRRKDRF</sequence>
<dbReference type="NCBIfam" id="TIGR03413">
    <property type="entry name" value="GSH_gloB"/>
    <property type="match status" value="1"/>
</dbReference>
<dbReference type="Pfam" id="PF16123">
    <property type="entry name" value="HAGH_C"/>
    <property type="match status" value="1"/>
</dbReference>
<dbReference type="EC" id="3.1.2.6" evidence="7"/>
<reference evidence="9" key="1">
    <citation type="submission" date="2017-05" db="EMBL/GenBank/DDBJ databases">
        <authorList>
            <person name="Imhoff J.F."/>
            <person name="Rahn T."/>
            <person name="Kuenzel S."/>
            <person name="Neulinger S.C."/>
        </authorList>
    </citation>
    <scope>NUCLEOTIDE SEQUENCE</scope>
    <source>
        <strain evidence="9">LMG 28126</strain>
    </source>
</reference>
<dbReference type="EMBL" id="NHSD01000303">
    <property type="protein sequence ID" value="MBK5928424.1"/>
    <property type="molecule type" value="Genomic_DNA"/>
</dbReference>
<evidence type="ECO:0000256" key="6">
    <source>
        <dbReference type="ARBA" id="ARBA00022833"/>
    </source>
</evidence>
<feature type="domain" description="Metallo-beta-lactamase" evidence="8">
    <location>
        <begin position="13"/>
        <end position="171"/>
    </location>
</feature>
<feature type="binding site" evidence="7">
    <location>
        <position position="56"/>
    </location>
    <ligand>
        <name>Zn(2+)</name>
        <dbReference type="ChEBI" id="CHEBI:29105"/>
        <label>1</label>
    </ligand>
</feature>
<dbReference type="HAMAP" id="MF_01374">
    <property type="entry name" value="Glyoxalase_2"/>
    <property type="match status" value="1"/>
</dbReference>
<dbReference type="PANTHER" id="PTHR43705">
    <property type="entry name" value="HYDROXYACYLGLUTATHIONE HYDROLASE"/>
    <property type="match status" value="1"/>
</dbReference>
<reference evidence="9" key="2">
    <citation type="journal article" date="2020" name="Microorganisms">
        <title>Osmotic Adaptation and Compatible Solute Biosynthesis of Phototrophic Bacteria as Revealed from Genome Analyses.</title>
        <authorList>
            <person name="Imhoff J.F."/>
            <person name="Rahn T."/>
            <person name="Kunzel S."/>
            <person name="Keller A."/>
            <person name="Neulinger S.C."/>
        </authorList>
    </citation>
    <scope>NUCLEOTIDE SEQUENCE</scope>
    <source>
        <strain evidence="9">LMG 28126</strain>
    </source>
</reference>
<evidence type="ECO:0000256" key="5">
    <source>
        <dbReference type="ARBA" id="ARBA00022801"/>
    </source>
</evidence>
<comment type="pathway">
    <text evidence="2 7">Secondary metabolite metabolism; methylglyoxal degradation; (R)-lactate from methylglyoxal: step 2/2.</text>
</comment>
<feature type="binding site" evidence="7">
    <location>
        <position position="133"/>
    </location>
    <ligand>
        <name>Zn(2+)</name>
        <dbReference type="ChEBI" id="CHEBI:29105"/>
        <label>1</label>
    </ligand>
</feature>
<comment type="catalytic activity">
    <reaction evidence="1 7">
        <text>an S-(2-hydroxyacyl)glutathione + H2O = a 2-hydroxy carboxylate + glutathione + H(+)</text>
        <dbReference type="Rhea" id="RHEA:21864"/>
        <dbReference type="ChEBI" id="CHEBI:15377"/>
        <dbReference type="ChEBI" id="CHEBI:15378"/>
        <dbReference type="ChEBI" id="CHEBI:57925"/>
        <dbReference type="ChEBI" id="CHEBI:58896"/>
        <dbReference type="ChEBI" id="CHEBI:71261"/>
        <dbReference type="EC" id="3.1.2.6"/>
    </reaction>
</comment>
<comment type="subunit">
    <text evidence="7">Monomer.</text>
</comment>
<keyword evidence="6 7" id="KW-0862">Zinc</keyword>
<dbReference type="InterPro" id="IPR050110">
    <property type="entry name" value="Glyoxalase_II_hydrolase"/>
</dbReference>
<gene>
    <name evidence="7" type="primary">gloB</name>
    <name evidence="9" type="ORF">CCR87_13965</name>
</gene>
<dbReference type="GO" id="GO:0019243">
    <property type="term" value="P:methylglyoxal catabolic process to D-lactate via S-lactoyl-glutathione"/>
    <property type="evidence" value="ECO:0007669"/>
    <property type="project" value="UniProtKB-UniRule"/>
</dbReference>
<dbReference type="PIRSF" id="PIRSF005457">
    <property type="entry name" value="Glx"/>
    <property type="match status" value="1"/>
</dbReference>
<accession>A0A934WK21</accession>
<feature type="binding site" evidence="7">
    <location>
        <position position="171"/>
    </location>
    <ligand>
        <name>Zn(2+)</name>
        <dbReference type="ChEBI" id="CHEBI:29105"/>
        <label>2</label>
    </ligand>
</feature>
<dbReference type="InterPro" id="IPR032282">
    <property type="entry name" value="HAGH_C"/>
</dbReference>
<feature type="binding site" evidence="7">
    <location>
        <position position="58"/>
    </location>
    <ligand>
        <name>Zn(2+)</name>
        <dbReference type="ChEBI" id="CHEBI:29105"/>
        <label>1</label>
    </ligand>
</feature>
<feature type="binding site" evidence="7">
    <location>
        <position position="133"/>
    </location>
    <ligand>
        <name>Zn(2+)</name>
        <dbReference type="ChEBI" id="CHEBI:29105"/>
        <label>2</label>
    </ligand>
</feature>
<name>A0A934WK21_9RHOB</name>
<dbReference type="PANTHER" id="PTHR43705:SF1">
    <property type="entry name" value="HYDROXYACYLGLUTATHIONE HYDROLASE GLOB"/>
    <property type="match status" value="1"/>
</dbReference>
<evidence type="ECO:0000256" key="3">
    <source>
        <dbReference type="ARBA" id="ARBA00006759"/>
    </source>
</evidence>
<dbReference type="AlphaFoldDB" id="A0A934WK21"/>
<proteinExistence type="inferred from homology"/>
<comment type="function">
    <text evidence="7">Thiolesterase that catalyzes the hydrolysis of S-D-lactoyl-glutathione to form glutathione and D-lactic acid.</text>
</comment>
<evidence type="ECO:0000313" key="9">
    <source>
        <dbReference type="EMBL" id="MBK5928424.1"/>
    </source>
</evidence>
<dbReference type="CDD" id="cd07723">
    <property type="entry name" value="hydroxyacylglutathione_hydrolase_MBL-fold"/>
    <property type="match status" value="1"/>
</dbReference>
<protein>
    <recommendedName>
        <fullName evidence="7">Hydroxyacylglutathione hydrolase</fullName>
        <ecNumber evidence="7">3.1.2.6</ecNumber>
    </recommendedName>
    <alternativeName>
        <fullName evidence="7">Glyoxalase II</fullName>
        <shortName evidence="7">Glx II</shortName>
    </alternativeName>
</protein>
<dbReference type="InterPro" id="IPR035680">
    <property type="entry name" value="Clx_II_MBL"/>
</dbReference>
<dbReference type="InterPro" id="IPR036866">
    <property type="entry name" value="RibonucZ/Hydroxyglut_hydro"/>
</dbReference>
<dbReference type="Gene3D" id="3.60.15.10">
    <property type="entry name" value="Ribonuclease Z/Hydroxyacylglutathione hydrolase-like"/>
    <property type="match status" value="1"/>
</dbReference>
<evidence type="ECO:0000256" key="2">
    <source>
        <dbReference type="ARBA" id="ARBA00004963"/>
    </source>
</evidence>
<dbReference type="Proteomes" id="UP000706333">
    <property type="component" value="Unassembled WGS sequence"/>
</dbReference>
<dbReference type="GO" id="GO:0046872">
    <property type="term" value="F:metal ion binding"/>
    <property type="evidence" value="ECO:0007669"/>
    <property type="project" value="UniProtKB-KW"/>
</dbReference>
<evidence type="ECO:0000256" key="1">
    <source>
        <dbReference type="ARBA" id="ARBA00001623"/>
    </source>
</evidence>
<dbReference type="InterPro" id="IPR001279">
    <property type="entry name" value="Metallo-B-lactamas"/>
</dbReference>
<feature type="binding site" evidence="7">
    <location>
        <position position="60"/>
    </location>
    <ligand>
        <name>Zn(2+)</name>
        <dbReference type="ChEBI" id="CHEBI:29105"/>
        <label>2</label>
    </ligand>
</feature>
<organism evidence="9 10">
    <name type="scientific">Rhodobaculum claviforme</name>
    <dbReference type="NCBI Taxonomy" id="1549854"/>
    <lineage>
        <taxon>Bacteria</taxon>
        <taxon>Pseudomonadati</taxon>
        <taxon>Pseudomonadota</taxon>
        <taxon>Alphaproteobacteria</taxon>
        <taxon>Rhodobacterales</taxon>
        <taxon>Paracoccaceae</taxon>
        <taxon>Rhodobaculum</taxon>
    </lineage>
</organism>
<comment type="caution">
    <text evidence="9">The sequence shown here is derived from an EMBL/GenBank/DDBJ whole genome shotgun (WGS) entry which is preliminary data.</text>
</comment>
<feature type="binding site" evidence="7">
    <location>
        <position position="116"/>
    </location>
    <ligand>
        <name>Zn(2+)</name>
        <dbReference type="ChEBI" id="CHEBI:29105"/>
        <label>1</label>
    </ligand>
</feature>
<comment type="cofactor">
    <cofactor evidence="7">
        <name>Zn(2+)</name>
        <dbReference type="ChEBI" id="CHEBI:29105"/>
    </cofactor>
    <text evidence="7">Binds 2 Zn(2+) ions per subunit.</text>
</comment>
<dbReference type="Pfam" id="PF00753">
    <property type="entry name" value="Lactamase_B"/>
    <property type="match status" value="1"/>
</dbReference>
<dbReference type="GO" id="GO:0004416">
    <property type="term" value="F:hydroxyacylglutathione hydrolase activity"/>
    <property type="evidence" value="ECO:0007669"/>
    <property type="project" value="UniProtKB-UniRule"/>
</dbReference>
<feature type="binding site" evidence="7">
    <location>
        <position position="61"/>
    </location>
    <ligand>
        <name>Zn(2+)</name>
        <dbReference type="ChEBI" id="CHEBI:29105"/>
        <label>2</label>
    </ligand>
</feature>
<keyword evidence="4 7" id="KW-0479">Metal-binding</keyword>